<evidence type="ECO:0000256" key="2">
    <source>
        <dbReference type="ARBA" id="ARBA00022679"/>
    </source>
</evidence>
<dbReference type="PIRSF" id="PIRSF004505">
    <property type="entry name" value="MT_bac"/>
    <property type="match status" value="1"/>
</dbReference>
<keyword evidence="5" id="KW-0698">rRNA processing</keyword>
<dbReference type="InterPro" id="IPR029028">
    <property type="entry name" value="Alpha/beta_knot_MTases"/>
</dbReference>
<dbReference type="InterPro" id="IPR029026">
    <property type="entry name" value="tRNA_m1G_MTases_N"/>
</dbReference>
<feature type="binding site" evidence="5">
    <location>
        <position position="73"/>
    </location>
    <ligand>
        <name>S-adenosyl-L-methionine</name>
        <dbReference type="ChEBI" id="CHEBI:59789"/>
    </ligand>
</feature>
<comment type="caution">
    <text evidence="6">The sequence shown here is derived from an EMBL/GenBank/DDBJ whole genome shotgun (WGS) entry which is preliminary data.</text>
</comment>
<dbReference type="NCBIfam" id="TIGR00246">
    <property type="entry name" value="tRNA_RlmH_YbeA"/>
    <property type="match status" value="1"/>
</dbReference>
<comment type="subunit">
    <text evidence="5">Homodimer.</text>
</comment>
<protein>
    <recommendedName>
        <fullName evidence="5">Ribosomal RNA large subunit methyltransferase H</fullName>
        <ecNumber evidence="5">2.1.1.177</ecNumber>
    </recommendedName>
    <alternativeName>
        <fullName evidence="5">23S rRNA (pseudouridine1915-N3)-methyltransferase</fullName>
    </alternativeName>
    <alternativeName>
        <fullName evidence="5">23S rRNA m3Psi1915 methyltransferase</fullName>
    </alternativeName>
    <alternativeName>
        <fullName evidence="5">rRNA (pseudouridine-N3-)-methyltransferase RlmH</fullName>
    </alternativeName>
</protein>
<feature type="binding site" evidence="5">
    <location>
        <position position="104"/>
    </location>
    <ligand>
        <name>S-adenosyl-L-methionine</name>
        <dbReference type="ChEBI" id="CHEBI:59789"/>
    </ligand>
</feature>
<gene>
    <name evidence="5" type="primary">rlmH</name>
    <name evidence="6" type="ORF">COC19_06825</name>
</gene>
<evidence type="ECO:0000256" key="3">
    <source>
        <dbReference type="ARBA" id="ARBA00022691"/>
    </source>
</evidence>
<dbReference type="EC" id="2.1.1.177" evidence="5"/>
<keyword evidence="5" id="KW-0963">Cytoplasm</keyword>
<dbReference type="InterPro" id="IPR003742">
    <property type="entry name" value="RlmH-like"/>
</dbReference>
<feature type="binding site" evidence="5">
    <location>
        <begin position="123"/>
        <end position="128"/>
    </location>
    <ligand>
        <name>S-adenosyl-L-methionine</name>
        <dbReference type="ChEBI" id="CHEBI:59789"/>
    </ligand>
</feature>
<comment type="catalytic activity">
    <reaction evidence="5">
        <text>pseudouridine(1915) in 23S rRNA + S-adenosyl-L-methionine = N(3)-methylpseudouridine(1915) in 23S rRNA + S-adenosyl-L-homocysteine + H(+)</text>
        <dbReference type="Rhea" id="RHEA:42752"/>
        <dbReference type="Rhea" id="RHEA-COMP:10221"/>
        <dbReference type="Rhea" id="RHEA-COMP:10222"/>
        <dbReference type="ChEBI" id="CHEBI:15378"/>
        <dbReference type="ChEBI" id="CHEBI:57856"/>
        <dbReference type="ChEBI" id="CHEBI:59789"/>
        <dbReference type="ChEBI" id="CHEBI:65314"/>
        <dbReference type="ChEBI" id="CHEBI:74486"/>
        <dbReference type="EC" id="2.1.1.177"/>
    </reaction>
</comment>
<evidence type="ECO:0000256" key="1">
    <source>
        <dbReference type="ARBA" id="ARBA00022603"/>
    </source>
</evidence>
<dbReference type="SUPFAM" id="SSF75217">
    <property type="entry name" value="alpha/beta knot"/>
    <property type="match status" value="1"/>
</dbReference>
<keyword evidence="2 5" id="KW-0808">Transferase</keyword>
<comment type="subcellular location">
    <subcellularLocation>
        <location evidence="5">Cytoplasm</location>
    </subcellularLocation>
</comment>
<dbReference type="GO" id="GO:0070038">
    <property type="term" value="F:rRNA (pseudouridine-N3-)-methyltransferase activity"/>
    <property type="evidence" value="ECO:0007669"/>
    <property type="project" value="UniProtKB-UniRule"/>
</dbReference>
<reference evidence="7" key="1">
    <citation type="submission" date="2017-08" db="EMBL/GenBank/DDBJ databases">
        <title>A dynamic microbial community with high functional redundancy inhabits the cold, oxic subseafloor aquifer.</title>
        <authorList>
            <person name="Tully B.J."/>
            <person name="Wheat C.G."/>
            <person name="Glazer B.T."/>
            <person name="Huber J.A."/>
        </authorList>
    </citation>
    <scope>NUCLEOTIDE SEQUENCE [LARGE SCALE GENOMIC DNA]</scope>
</reference>
<comment type="similarity">
    <text evidence="4 5">Belongs to the RNA methyltransferase RlmH family.</text>
</comment>
<dbReference type="Gene3D" id="3.40.1280.10">
    <property type="match status" value="1"/>
</dbReference>
<dbReference type="PANTHER" id="PTHR33603:SF1">
    <property type="entry name" value="RIBOSOMAL RNA LARGE SUBUNIT METHYLTRANSFERASE H"/>
    <property type="match status" value="1"/>
</dbReference>
<accession>A0A2A4MHG0</accession>
<dbReference type="PANTHER" id="PTHR33603">
    <property type="entry name" value="METHYLTRANSFERASE"/>
    <property type="match status" value="1"/>
</dbReference>
<dbReference type="CDD" id="cd18081">
    <property type="entry name" value="RlmH-like"/>
    <property type="match status" value="1"/>
</dbReference>
<dbReference type="HAMAP" id="MF_00658">
    <property type="entry name" value="23SrRNA_methyltr_H"/>
    <property type="match status" value="1"/>
</dbReference>
<dbReference type="Proteomes" id="UP000218172">
    <property type="component" value="Unassembled WGS sequence"/>
</dbReference>
<keyword evidence="3 5" id="KW-0949">S-adenosyl-L-methionine</keyword>
<dbReference type="GO" id="GO:0005737">
    <property type="term" value="C:cytoplasm"/>
    <property type="evidence" value="ECO:0007669"/>
    <property type="project" value="UniProtKB-SubCell"/>
</dbReference>
<organism evidence="6 7">
    <name type="scientific">SAR86 cluster bacterium</name>
    <dbReference type="NCBI Taxonomy" id="2030880"/>
    <lineage>
        <taxon>Bacteria</taxon>
        <taxon>Pseudomonadati</taxon>
        <taxon>Pseudomonadota</taxon>
        <taxon>Gammaproteobacteria</taxon>
        <taxon>SAR86 cluster</taxon>
    </lineage>
</organism>
<name>A0A2A4MHG0_9GAMM</name>
<evidence type="ECO:0000256" key="5">
    <source>
        <dbReference type="HAMAP-Rule" id="MF_00658"/>
    </source>
</evidence>
<evidence type="ECO:0000313" key="6">
    <source>
        <dbReference type="EMBL" id="PCH59639.1"/>
    </source>
</evidence>
<keyword evidence="1 5" id="KW-0489">Methyltransferase</keyword>
<dbReference type="AlphaFoldDB" id="A0A2A4MHG0"/>
<evidence type="ECO:0000313" key="7">
    <source>
        <dbReference type="Proteomes" id="UP000218172"/>
    </source>
</evidence>
<proteinExistence type="inferred from homology"/>
<dbReference type="NCBIfam" id="NF000986">
    <property type="entry name" value="PRK00103.1-4"/>
    <property type="match status" value="1"/>
</dbReference>
<evidence type="ECO:0000256" key="4">
    <source>
        <dbReference type="ARBA" id="ARBA00038303"/>
    </source>
</evidence>
<dbReference type="Pfam" id="PF02590">
    <property type="entry name" value="SPOUT_MTase"/>
    <property type="match status" value="1"/>
</dbReference>
<comment type="function">
    <text evidence="5">Specifically methylates the pseudouridine at position 1915 (m3Psi1915) in 23S rRNA.</text>
</comment>
<dbReference type="EMBL" id="NVQR01000112">
    <property type="protein sequence ID" value="PCH59639.1"/>
    <property type="molecule type" value="Genomic_DNA"/>
</dbReference>
<sequence>MKIKLICVGTKMPTWVEQGFQEYKKRLPREFELQLKEVAMMKRTRSNSIEMCKKKEAQGILSHIKKSDFVVALEVGGKSMGTLDLAAQLDKIRQLGNDLCLLVGGPDGLDEQCLQRANQCWSLSELTLPHPLVRVLLAEQLYRVWSVLNGHPYHRE</sequence>